<feature type="transmembrane region" description="Helical" evidence="2">
    <location>
        <begin position="249"/>
        <end position="271"/>
    </location>
</feature>
<dbReference type="InterPro" id="IPR020846">
    <property type="entry name" value="MFS_dom"/>
</dbReference>
<feature type="transmembrane region" description="Helical" evidence="2">
    <location>
        <begin position="156"/>
        <end position="176"/>
    </location>
</feature>
<feature type="transmembrane region" description="Helical" evidence="2">
    <location>
        <begin position="18"/>
        <end position="38"/>
    </location>
</feature>
<keyword evidence="2" id="KW-0812">Transmembrane</keyword>
<feature type="transmembrane region" description="Helical" evidence="2">
    <location>
        <begin position="320"/>
        <end position="339"/>
    </location>
</feature>
<evidence type="ECO:0000313" key="4">
    <source>
        <dbReference type="EMBL" id="UMM16898.1"/>
    </source>
</evidence>
<feature type="transmembrane region" description="Helical" evidence="2">
    <location>
        <begin position="67"/>
        <end position="86"/>
    </location>
</feature>
<dbReference type="AlphaFoldDB" id="A0AAE9E754"/>
<dbReference type="InterPro" id="IPR036259">
    <property type="entry name" value="MFS_trans_sf"/>
</dbReference>
<dbReference type="EMBL" id="CP092621">
    <property type="protein sequence ID" value="UMM16898.1"/>
    <property type="molecule type" value="Genomic_DNA"/>
</dbReference>
<feature type="transmembrane region" description="Helical" evidence="2">
    <location>
        <begin position="345"/>
        <end position="364"/>
    </location>
</feature>
<name>A0AAE9E754_CAEBR</name>
<dbReference type="Pfam" id="PF07690">
    <property type="entry name" value="MFS_1"/>
    <property type="match status" value="1"/>
</dbReference>
<keyword evidence="2" id="KW-0472">Membrane</keyword>
<dbReference type="Gene3D" id="1.20.1250.20">
    <property type="entry name" value="MFS general substrate transporter like domains"/>
    <property type="match status" value="2"/>
</dbReference>
<dbReference type="GO" id="GO:0022857">
    <property type="term" value="F:transmembrane transporter activity"/>
    <property type="evidence" value="ECO:0007669"/>
    <property type="project" value="InterPro"/>
</dbReference>
<dbReference type="PANTHER" id="PTHR45757:SF6">
    <property type="entry name" value="MAJOR FACILITATOR SUPERFAMILY (MFS) PROFILE DOMAIN-CONTAINING PROTEIN"/>
    <property type="match status" value="1"/>
</dbReference>
<dbReference type="SUPFAM" id="SSF103473">
    <property type="entry name" value="MFS general substrate transporter"/>
    <property type="match status" value="1"/>
</dbReference>
<feature type="transmembrane region" description="Helical" evidence="2">
    <location>
        <begin position="188"/>
        <end position="208"/>
    </location>
</feature>
<protein>
    <recommendedName>
        <fullName evidence="3">Major facilitator superfamily (MFS) profile domain-containing protein</fullName>
    </recommendedName>
</protein>
<comment type="subcellular location">
    <subcellularLocation>
        <location evidence="1">Membrane</location>
        <topology evidence="1">Multi-pass membrane protein</topology>
    </subcellularLocation>
</comment>
<organism evidence="4 5">
    <name type="scientific">Caenorhabditis briggsae</name>
    <dbReference type="NCBI Taxonomy" id="6238"/>
    <lineage>
        <taxon>Eukaryota</taxon>
        <taxon>Metazoa</taxon>
        <taxon>Ecdysozoa</taxon>
        <taxon>Nematoda</taxon>
        <taxon>Chromadorea</taxon>
        <taxon>Rhabditida</taxon>
        <taxon>Rhabditina</taxon>
        <taxon>Rhabditomorpha</taxon>
        <taxon>Rhabditoidea</taxon>
        <taxon>Rhabditidae</taxon>
        <taxon>Peloderinae</taxon>
        <taxon>Caenorhabditis</taxon>
    </lineage>
</organism>
<gene>
    <name evidence="4" type="ORF">L5515_013717</name>
</gene>
<reference evidence="4 5" key="1">
    <citation type="submission" date="2022-04" db="EMBL/GenBank/DDBJ databases">
        <title>Chromosome-level reference genomes for two strains of Caenorhabditis briggsae: an improved platform for comparative genomics.</title>
        <authorList>
            <person name="Stevens L."/>
            <person name="Andersen E."/>
        </authorList>
    </citation>
    <scope>NUCLEOTIDE SEQUENCE [LARGE SCALE GENOMIC DNA]</scope>
    <source>
        <strain evidence="4">VX34</strain>
        <tissue evidence="4">Whole-organism</tissue>
    </source>
</reference>
<evidence type="ECO:0000256" key="2">
    <source>
        <dbReference type="SAM" id="Phobius"/>
    </source>
</evidence>
<feature type="transmembrane region" description="Helical" evidence="2">
    <location>
        <begin position="98"/>
        <end position="118"/>
    </location>
</feature>
<sequence length="515" mass="55790">MTEKSEGGRWTFGNRTRFVVLFLGICSIICNHGAYTTISFTVICMKDVIEEHVARNQTHWLQNSADVSFVFSAGAIGAIIGLVPSVPLTTRFGIRNVLTFYSFSSSIATLLVPLAVSIGYYPVVVARLIQGFGASILFSSIGSISEGWSPIAEISTYIAFLSAGFQLSNIITMPLSGVLCESELGWRSIYYIFGGVACAVTAGFYAFFRDTAQSHRNVSTKELQKIAAGKSETSGRREVPYIAVCKNKVVLAIWSSALGGNMSLMTLMIYGPTYLNKVLGLDVKDTGFANAIPYILATAVKFTAGPLSDKLTNVPDTWKMIFFAAVAQLGMACGFFVMALTRTKLIAQIAYTAAIVLAGVNMIGVVKCAQMVSRQYIHFVMAVNSLISWVAIFILPIIIGYLCPNHTPEEWSVFYIAGGIWVIVMNIPFPFLATTEAADFTKPGLFCICFTNGNYNVINFSVICMQDVIESQSVANQTHWLENTADVSFIFSAGAVGAIIGLGPSVPLTTKYGVR</sequence>
<feature type="transmembrane region" description="Helical" evidence="2">
    <location>
        <begin position="376"/>
        <end position="401"/>
    </location>
</feature>
<dbReference type="PANTHER" id="PTHR45757">
    <property type="entry name" value="PROTEIN CBG23364-RELATED"/>
    <property type="match status" value="1"/>
</dbReference>
<feature type="domain" description="Major facilitator superfamily (MFS) profile" evidence="3">
    <location>
        <begin position="19"/>
        <end position="436"/>
    </location>
</feature>
<feature type="transmembrane region" description="Helical" evidence="2">
    <location>
        <begin position="124"/>
        <end position="144"/>
    </location>
</feature>
<feature type="transmembrane region" description="Helical" evidence="2">
    <location>
        <begin position="413"/>
        <end position="433"/>
    </location>
</feature>
<accession>A0AAE9E754</accession>
<feature type="transmembrane region" description="Helical" evidence="2">
    <location>
        <begin position="291"/>
        <end position="308"/>
    </location>
</feature>
<proteinExistence type="predicted"/>
<dbReference type="InterPro" id="IPR011701">
    <property type="entry name" value="MFS"/>
</dbReference>
<dbReference type="GO" id="GO:0016020">
    <property type="term" value="C:membrane"/>
    <property type="evidence" value="ECO:0007669"/>
    <property type="project" value="UniProtKB-SubCell"/>
</dbReference>
<keyword evidence="2" id="KW-1133">Transmembrane helix</keyword>
<evidence type="ECO:0000313" key="5">
    <source>
        <dbReference type="Proteomes" id="UP000829354"/>
    </source>
</evidence>
<dbReference type="PROSITE" id="PS50850">
    <property type="entry name" value="MFS"/>
    <property type="match status" value="1"/>
</dbReference>
<keyword evidence="5" id="KW-1185">Reference proteome</keyword>
<evidence type="ECO:0000256" key="1">
    <source>
        <dbReference type="ARBA" id="ARBA00004141"/>
    </source>
</evidence>
<dbReference type="Proteomes" id="UP000829354">
    <property type="component" value="Chromosome II"/>
</dbReference>
<evidence type="ECO:0000259" key="3">
    <source>
        <dbReference type="PROSITE" id="PS50850"/>
    </source>
</evidence>